<organism evidence="2 3">
    <name type="scientific">Byssothecium circinans</name>
    <dbReference type="NCBI Taxonomy" id="147558"/>
    <lineage>
        <taxon>Eukaryota</taxon>
        <taxon>Fungi</taxon>
        <taxon>Dikarya</taxon>
        <taxon>Ascomycota</taxon>
        <taxon>Pezizomycotina</taxon>
        <taxon>Dothideomycetes</taxon>
        <taxon>Pleosporomycetidae</taxon>
        <taxon>Pleosporales</taxon>
        <taxon>Massarineae</taxon>
        <taxon>Massarinaceae</taxon>
        <taxon>Byssothecium</taxon>
    </lineage>
</organism>
<protein>
    <recommendedName>
        <fullName evidence="4">BTB domain-containing protein</fullName>
    </recommendedName>
</protein>
<dbReference type="Proteomes" id="UP000800035">
    <property type="component" value="Unassembled WGS sequence"/>
</dbReference>
<sequence>MAAATTSKPATGALAPTKKTSTPGITSSNNVLKIEIVGDGDFYIQLTPEAKPSALTEKATNYNNAQPAAHAENPSLNPKRARIVQFRVSKAVLAKHSTYFQQLLKLRPDLPSAVFENRGIGFGYAFEIWLRAIHHGCNTLPPNLKATHTERAWVAIGVGEQFGFAPKYLHKIKPWFVECYNHALQNGVGLSPMTACCLAFPCSVFDHAEGFMKLTKYLAYNTNGNIFSHNPSSFQHLNNDARILDGPLTNARAHIQSVLDRELFFPLKKLHGATCDCRKETAFDYQAALMALDCWPIEKAVAKYPLQEIIDELQKFDFVPKAETCPSGVCTHNFINSVQIAIKKTKTAFDGLCLDCMERSQSDEMPRQDFISKNAPYKGCFDMGCRFGHGRHSWYFSWMGSLAVRRDILSQNRAEKSTRGRRGKRGGRRSTAQDRNATDDGYPHRPSFAPTSSSDKENDMEDEDEFFDAEDDYIVHGISDMHLSDHHSHE</sequence>
<evidence type="ECO:0000256" key="1">
    <source>
        <dbReference type="SAM" id="MobiDB-lite"/>
    </source>
</evidence>
<dbReference type="OrthoDB" id="268428at2759"/>
<dbReference type="AlphaFoldDB" id="A0A6A5TUT8"/>
<reference evidence="2" key="1">
    <citation type="journal article" date="2020" name="Stud. Mycol.">
        <title>101 Dothideomycetes genomes: a test case for predicting lifestyles and emergence of pathogens.</title>
        <authorList>
            <person name="Haridas S."/>
            <person name="Albert R."/>
            <person name="Binder M."/>
            <person name="Bloem J."/>
            <person name="Labutti K."/>
            <person name="Salamov A."/>
            <person name="Andreopoulos B."/>
            <person name="Baker S."/>
            <person name="Barry K."/>
            <person name="Bills G."/>
            <person name="Bluhm B."/>
            <person name="Cannon C."/>
            <person name="Castanera R."/>
            <person name="Culley D."/>
            <person name="Daum C."/>
            <person name="Ezra D."/>
            <person name="Gonzalez J."/>
            <person name="Henrissat B."/>
            <person name="Kuo A."/>
            <person name="Liang C."/>
            <person name="Lipzen A."/>
            <person name="Lutzoni F."/>
            <person name="Magnuson J."/>
            <person name="Mondo S."/>
            <person name="Nolan M."/>
            <person name="Ohm R."/>
            <person name="Pangilinan J."/>
            <person name="Park H.-J."/>
            <person name="Ramirez L."/>
            <person name="Alfaro M."/>
            <person name="Sun H."/>
            <person name="Tritt A."/>
            <person name="Yoshinaga Y."/>
            <person name="Zwiers L.-H."/>
            <person name="Turgeon B."/>
            <person name="Goodwin S."/>
            <person name="Spatafora J."/>
            <person name="Crous P."/>
            <person name="Grigoriev I."/>
        </authorList>
    </citation>
    <scope>NUCLEOTIDE SEQUENCE</scope>
    <source>
        <strain evidence="2">CBS 675.92</strain>
    </source>
</reference>
<feature type="region of interest" description="Disordered" evidence="1">
    <location>
        <begin position="413"/>
        <end position="466"/>
    </location>
</feature>
<evidence type="ECO:0008006" key="4">
    <source>
        <dbReference type="Google" id="ProtNLM"/>
    </source>
</evidence>
<proteinExistence type="predicted"/>
<name>A0A6A5TUT8_9PLEO</name>
<keyword evidence="3" id="KW-1185">Reference proteome</keyword>
<dbReference type="EMBL" id="ML976994">
    <property type="protein sequence ID" value="KAF1955529.1"/>
    <property type="molecule type" value="Genomic_DNA"/>
</dbReference>
<accession>A0A6A5TUT8</accession>
<feature type="region of interest" description="Disordered" evidence="1">
    <location>
        <begin position="1"/>
        <end position="24"/>
    </location>
</feature>
<evidence type="ECO:0000313" key="2">
    <source>
        <dbReference type="EMBL" id="KAF1955529.1"/>
    </source>
</evidence>
<gene>
    <name evidence="2" type="ORF">CC80DRAFT_549207</name>
</gene>
<feature type="compositionally biased region" description="Basic residues" evidence="1">
    <location>
        <begin position="419"/>
        <end position="428"/>
    </location>
</feature>
<evidence type="ECO:0000313" key="3">
    <source>
        <dbReference type="Proteomes" id="UP000800035"/>
    </source>
</evidence>